<feature type="compositionally biased region" description="Basic and acidic residues" evidence="1">
    <location>
        <begin position="44"/>
        <end position="59"/>
    </location>
</feature>
<dbReference type="InterPro" id="IPR026004">
    <property type="entry name" value="Septum_form"/>
</dbReference>
<gene>
    <name evidence="4" type="ORF">OG579_11550</name>
</gene>
<organism evidence="4 5">
    <name type="scientific">Williamsia herbipolensis</name>
    <dbReference type="NCBI Taxonomy" id="1603258"/>
    <lineage>
        <taxon>Bacteria</taxon>
        <taxon>Bacillati</taxon>
        <taxon>Actinomycetota</taxon>
        <taxon>Actinomycetes</taxon>
        <taxon>Mycobacteriales</taxon>
        <taxon>Nocardiaceae</taxon>
        <taxon>Williamsia</taxon>
    </lineage>
</organism>
<feature type="compositionally biased region" description="Acidic residues" evidence="1">
    <location>
        <begin position="33"/>
        <end position="43"/>
    </location>
</feature>
<evidence type="ECO:0000313" key="5">
    <source>
        <dbReference type="Proteomes" id="UP001432128"/>
    </source>
</evidence>
<feature type="compositionally biased region" description="Pro residues" evidence="1">
    <location>
        <begin position="1"/>
        <end position="11"/>
    </location>
</feature>
<protein>
    <submittedName>
        <fullName evidence="4">Septum formation family protein</fullName>
    </submittedName>
</protein>
<dbReference type="AlphaFoldDB" id="A0AAU4JXA5"/>
<name>A0AAU4JXA5_9NOCA</name>
<dbReference type="KEGG" id="whr:OG579_11550"/>
<feature type="region of interest" description="Disordered" evidence="1">
    <location>
        <begin position="1"/>
        <end position="63"/>
    </location>
</feature>
<evidence type="ECO:0000256" key="2">
    <source>
        <dbReference type="SAM" id="Phobius"/>
    </source>
</evidence>
<dbReference type="RefSeq" id="WP_328856043.1">
    <property type="nucleotide sequence ID" value="NZ_CP108021.1"/>
</dbReference>
<dbReference type="Proteomes" id="UP001432128">
    <property type="component" value="Chromosome"/>
</dbReference>
<evidence type="ECO:0000259" key="3">
    <source>
        <dbReference type="Pfam" id="PF13845"/>
    </source>
</evidence>
<feature type="transmembrane region" description="Helical" evidence="2">
    <location>
        <begin position="82"/>
        <end position="103"/>
    </location>
</feature>
<evidence type="ECO:0000256" key="1">
    <source>
        <dbReference type="SAM" id="MobiDB-lite"/>
    </source>
</evidence>
<reference evidence="4 5" key="1">
    <citation type="submission" date="2022-10" db="EMBL/GenBank/DDBJ databases">
        <title>The complete genomes of actinobacterial strains from the NBC collection.</title>
        <authorList>
            <person name="Joergensen T.S."/>
            <person name="Alvarez Arevalo M."/>
            <person name="Sterndorff E.B."/>
            <person name="Faurdal D."/>
            <person name="Vuksanovic O."/>
            <person name="Mourched A.-S."/>
            <person name="Charusanti P."/>
            <person name="Shaw S."/>
            <person name="Blin K."/>
            <person name="Weber T."/>
        </authorList>
    </citation>
    <scope>NUCLEOTIDE SEQUENCE [LARGE SCALE GENOMIC DNA]</scope>
    <source>
        <strain evidence="4 5">NBC_00319</strain>
    </source>
</reference>
<keyword evidence="2" id="KW-0472">Membrane</keyword>
<keyword evidence="5" id="KW-1185">Reference proteome</keyword>
<sequence>MSAPTEPPTPDDSPSDDTSPDPVDEKGSAADAAPDDDLEADDETAVHEESEADDARETEDTAPVAAAAGRTRWLTAHPMRTVLGAVVLGALAAAAIVAAIGGFSDAGSIDQTAIGAEARGPQANAFNRSTPGTCLTWPQNDPSRPSAIGCGGSHYFEVAGVVDLTAAAGNRFGDTAPWPSREQFVALREQYCPNEVNAYLNGRFDPNGRFSVGMLYPSQRQWSDGERTLRCGIQAADSTGRLQPFLGRVADLDQAPQWPIGTCIGINQQSRQPTDPVNCAEQHAFQVTGLVGLAEQFGAPGAGKPWPDIAAQNRFLSGVCPKMTTGFFGTQKAFTDTTLNVQWSTISQVSWLSGSRTAVCYVGLPDRGGFATLVGDGKPNLLINGKVPVPPPVEPPGRLNPTPVPLPSGIAPNPTEVPAPEG</sequence>
<dbReference type="Pfam" id="PF13845">
    <property type="entry name" value="Septum_form"/>
    <property type="match status" value="1"/>
</dbReference>
<dbReference type="EMBL" id="CP108021">
    <property type="protein sequence ID" value="WUM18390.1"/>
    <property type="molecule type" value="Genomic_DNA"/>
</dbReference>
<accession>A0AAU4JXA5</accession>
<feature type="region of interest" description="Disordered" evidence="1">
    <location>
        <begin position="389"/>
        <end position="422"/>
    </location>
</feature>
<keyword evidence="2" id="KW-1133">Transmembrane helix</keyword>
<proteinExistence type="predicted"/>
<feature type="domain" description="Septum formation-related" evidence="3">
    <location>
        <begin position="131"/>
        <end position="360"/>
    </location>
</feature>
<evidence type="ECO:0000313" key="4">
    <source>
        <dbReference type="EMBL" id="WUM18390.1"/>
    </source>
</evidence>
<keyword evidence="2" id="KW-0812">Transmembrane</keyword>